<keyword evidence="1" id="KW-0472">Membrane</keyword>
<name>A0ABT3Y8J4_9FLAO</name>
<feature type="transmembrane region" description="Helical" evidence="1">
    <location>
        <begin position="76"/>
        <end position="96"/>
    </location>
</feature>
<keyword evidence="1" id="KW-1133">Transmembrane helix</keyword>
<evidence type="ECO:0000256" key="1">
    <source>
        <dbReference type="SAM" id="Phobius"/>
    </source>
</evidence>
<evidence type="ECO:0000313" key="2">
    <source>
        <dbReference type="EMBL" id="MCX8534379.1"/>
    </source>
</evidence>
<dbReference type="EMBL" id="JAOVZV010000022">
    <property type="protein sequence ID" value="MCX8534379.1"/>
    <property type="molecule type" value="Genomic_DNA"/>
</dbReference>
<keyword evidence="3" id="KW-1185">Reference proteome</keyword>
<sequence>MKFFRPCLLFISIILFGWLLMSNINLINVAASLSEYEINSQVEKVNSFSEINSLKEFAIERINYIEVIRQRFSNNATIRIAVIVVLVLIQIVLYTTKVSHSKTLSKL</sequence>
<dbReference type="Proteomes" id="UP001070176">
    <property type="component" value="Unassembled WGS sequence"/>
</dbReference>
<gene>
    <name evidence="2" type="ORF">OEA66_18695</name>
</gene>
<evidence type="ECO:0000313" key="3">
    <source>
        <dbReference type="Proteomes" id="UP001070176"/>
    </source>
</evidence>
<keyword evidence="1" id="KW-0812">Transmembrane</keyword>
<comment type="caution">
    <text evidence="2">The sequence shown here is derived from an EMBL/GenBank/DDBJ whole genome shotgun (WGS) entry which is preliminary data.</text>
</comment>
<reference evidence="2" key="1">
    <citation type="submission" date="2022-10" db="EMBL/GenBank/DDBJ databases">
        <title>Chryseobacterium sp. nov., a novel bacterial species.</title>
        <authorList>
            <person name="Cao Y."/>
        </authorList>
    </citation>
    <scope>NUCLEOTIDE SEQUENCE</scope>
    <source>
        <strain evidence="2">KC 927</strain>
    </source>
</reference>
<accession>A0ABT3Y8J4</accession>
<protein>
    <submittedName>
        <fullName evidence="2">Uncharacterized protein</fullName>
    </submittedName>
</protein>
<proteinExistence type="predicted"/>
<organism evidence="2 3">
    <name type="scientific">Chryseobacterium luquanense</name>
    <dbReference type="NCBI Taxonomy" id="2983766"/>
    <lineage>
        <taxon>Bacteria</taxon>
        <taxon>Pseudomonadati</taxon>
        <taxon>Bacteroidota</taxon>
        <taxon>Flavobacteriia</taxon>
        <taxon>Flavobacteriales</taxon>
        <taxon>Weeksellaceae</taxon>
        <taxon>Chryseobacterium group</taxon>
        <taxon>Chryseobacterium</taxon>
    </lineage>
</organism>